<dbReference type="Pfam" id="PF11150">
    <property type="entry name" value="DUF2927"/>
    <property type="match status" value="1"/>
</dbReference>
<organism evidence="2 3">
    <name type="scientific">Shewanella nanhaiensis</name>
    <dbReference type="NCBI Taxonomy" id="2864872"/>
    <lineage>
        <taxon>Bacteria</taxon>
        <taxon>Pseudomonadati</taxon>
        <taxon>Pseudomonadota</taxon>
        <taxon>Gammaproteobacteria</taxon>
        <taxon>Alteromonadales</taxon>
        <taxon>Shewanellaceae</taxon>
        <taxon>Shewanella</taxon>
    </lineage>
</organism>
<reference evidence="2 3" key="1">
    <citation type="submission" date="2021-07" db="EMBL/GenBank/DDBJ databases">
        <title>Shewanella sp. nov, isolated from SCS.</title>
        <authorList>
            <person name="Cao W.R."/>
        </authorList>
    </citation>
    <scope>NUCLEOTIDE SEQUENCE [LARGE SCALE GENOMIC DNA]</scope>
    <source>
        <strain evidence="2 3">NR704-98</strain>
    </source>
</reference>
<accession>A0ABS7DY49</accession>
<dbReference type="Proteomes" id="UP001195963">
    <property type="component" value="Unassembled WGS sequence"/>
</dbReference>
<protein>
    <submittedName>
        <fullName evidence="2">DUF2927 domain-containing protein</fullName>
    </submittedName>
</protein>
<dbReference type="EMBL" id="JAHZST010000001">
    <property type="protein sequence ID" value="MBW8182346.1"/>
    <property type="molecule type" value="Genomic_DNA"/>
</dbReference>
<evidence type="ECO:0000313" key="3">
    <source>
        <dbReference type="Proteomes" id="UP001195963"/>
    </source>
</evidence>
<sequence>MEPSLKNKFKHLLAFCSLFVSISSLASDWKKPEYLQQAFVEVALRNEYDTGKHLVRKWTQPIGIWLDHRVGDEKKHEALARMHMEHLAAITGHELQLVNELDKANVHLVFTRQSRWLQEVQSLLGSGAAKNLHGAVCMANVATNIKDEIVKAWIVIPVDQAQMHGKLLACVVEELTQIMGLPNDSDKVYPSIFNDKTPQDLLSGLDGILLKMLYHKEVIPGMDETRVKAILTPVLKRWTRDGTLANADKVIREGKLYPLLGY</sequence>
<feature type="chain" id="PRO_5045718639" evidence="1">
    <location>
        <begin position="27"/>
        <end position="262"/>
    </location>
</feature>
<feature type="signal peptide" evidence="1">
    <location>
        <begin position="1"/>
        <end position="26"/>
    </location>
</feature>
<comment type="caution">
    <text evidence="2">The sequence shown here is derived from an EMBL/GenBank/DDBJ whole genome shotgun (WGS) entry which is preliminary data.</text>
</comment>
<keyword evidence="3" id="KW-1185">Reference proteome</keyword>
<gene>
    <name evidence="2" type="ORF">K0625_01600</name>
</gene>
<evidence type="ECO:0000313" key="2">
    <source>
        <dbReference type="EMBL" id="MBW8182346.1"/>
    </source>
</evidence>
<dbReference type="InterPro" id="IPR021323">
    <property type="entry name" value="DUF2927"/>
</dbReference>
<evidence type="ECO:0000256" key="1">
    <source>
        <dbReference type="SAM" id="SignalP"/>
    </source>
</evidence>
<name>A0ABS7DY49_9GAMM</name>
<keyword evidence="1" id="KW-0732">Signal</keyword>
<proteinExistence type="predicted"/>